<dbReference type="Proteomes" id="UP000609651">
    <property type="component" value="Unassembled WGS sequence"/>
</dbReference>
<comment type="caution">
    <text evidence="1">The sequence shown here is derived from an EMBL/GenBank/DDBJ whole genome shotgun (WGS) entry which is preliminary data.</text>
</comment>
<keyword evidence="2" id="KW-1185">Reference proteome</keyword>
<reference evidence="1 2" key="1">
    <citation type="journal article" date="2020" name="Syst. Appl. Microbiol.">
        <title>Alienimonas chondri sp. nov., a novel planctomycete isolated from the biofilm of the red alga Chondrus crispus.</title>
        <authorList>
            <person name="Vitorino I."/>
            <person name="Albuquerque L."/>
            <person name="Wiegand S."/>
            <person name="Kallscheuer N."/>
            <person name="da Costa M.S."/>
            <person name="Lobo-da-Cunha A."/>
            <person name="Jogler C."/>
            <person name="Lage O.M."/>
        </authorList>
    </citation>
    <scope>NUCLEOTIDE SEQUENCE [LARGE SCALE GENOMIC DNA]</scope>
    <source>
        <strain evidence="1 2">LzC2</strain>
    </source>
</reference>
<organism evidence="1 2">
    <name type="scientific">Alienimonas chondri</name>
    <dbReference type="NCBI Taxonomy" id="2681879"/>
    <lineage>
        <taxon>Bacteria</taxon>
        <taxon>Pseudomonadati</taxon>
        <taxon>Planctomycetota</taxon>
        <taxon>Planctomycetia</taxon>
        <taxon>Planctomycetales</taxon>
        <taxon>Planctomycetaceae</taxon>
        <taxon>Alienimonas</taxon>
    </lineage>
</organism>
<protein>
    <recommendedName>
        <fullName evidence="3">CPXCG motif-containing cysteine-rich protein</fullName>
    </recommendedName>
</protein>
<evidence type="ECO:0000313" key="1">
    <source>
        <dbReference type="EMBL" id="NNJ24669.1"/>
    </source>
</evidence>
<sequence>MTPDPFDLAAQFASRPAPAPRGDEEGTSPAADEIAYICDACGEEIVVPADLAGGASQEYVEDCPVCCRPNLLTVTVGLDGDVRCEARPE</sequence>
<evidence type="ECO:0008006" key="3">
    <source>
        <dbReference type="Google" id="ProtNLM"/>
    </source>
</evidence>
<gene>
    <name evidence="1" type="ORF">LzC2_07280</name>
</gene>
<dbReference type="EMBL" id="WTPX01000014">
    <property type="protein sequence ID" value="NNJ24669.1"/>
    <property type="molecule type" value="Genomic_DNA"/>
</dbReference>
<evidence type="ECO:0000313" key="2">
    <source>
        <dbReference type="Proteomes" id="UP000609651"/>
    </source>
</evidence>
<dbReference type="Pfam" id="PF14255">
    <property type="entry name" value="Zn_ribbon_21"/>
    <property type="match status" value="1"/>
</dbReference>
<name>A0ABX1V994_9PLAN</name>
<dbReference type="RefSeq" id="WP_171183867.1">
    <property type="nucleotide sequence ID" value="NZ_WTPX01000014.1"/>
</dbReference>
<dbReference type="InterPro" id="IPR025990">
    <property type="entry name" value="zinc_ribbon_bacterial"/>
</dbReference>
<proteinExistence type="predicted"/>
<accession>A0ABX1V994</accession>